<keyword evidence="2" id="KW-0274">FAD</keyword>
<sequence length="282" mass="29089">MKPATFAYARAQSVAEAVAALAAHGDEARLIAGGQSLVAMLNMRLSAPRLLIDINAISGLSEIAVEGDGLRIGALVRYTQALRAPLVARHAPLLTRAIPHIAHAAIRNRGTLGGSVAFADPAAEMPACILALGADIAISGPDGARVVAADDFFLGLYETALGPADMLTGLNLPLHGPDRRVGFAEFARRHGDYAMVGLAATATARGAGLGDVRLAYFSMGPCAVRARGAEQALEAGDLDAAVAALEADLDPTGDIHASRDTKMHLAGVLLRRVAGQLSEQPQ</sequence>
<dbReference type="Gene3D" id="3.30.43.10">
    <property type="entry name" value="Uridine Diphospho-n-acetylenolpyruvylglucosamine Reductase, domain 2"/>
    <property type="match status" value="1"/>
</dbReference>
<dbReference type="RefSeq" id="WP_132030999.1">
    <property type="nucleotide sequence ID" value="NZ_SMAI01000004.1"/>
</dbReference>
<dbReference type="InterPro" id="IPR005107">
    <property type="entry name" value="CO_DH_flav_C"/>
</dbReference>
<dbReference type="Proteomes" id="UP000294664">
    <property type="component" value="Unassembled WGS sequence"/>
</dbReference>
<dbReference type="EMBL" id="SMAI01000004">
    <property type="protein sequence ID" value="TCT05667.1"/>
    <property type="molecule type" value="Genomic_DNA"/>
</dbReference>
<dbReference type="InterPro" id="IPR002346">
    <property type="entry name" value="Mopterin_DH_FAD-bd"/>
</dbReference>
<keyword evidence="3" id="KW-0560">Oxidoreductase</keyword>
<gene>
    <name evidence="5" type="ORF">EDC64_104225</name>
</gene>
<dbReference type="PROSITE" id="PS51387">
    <property type="entry name" value="FAD_PCMH"/>
    <property type="match status" value="1"/>
</dbReference>
<evidence type="ECO:0000256" key="2">
    <source>
        <dbReference type="ARBA" id="ARBA00022827"/>
    </source>
</evidence>
<dbReference type="InterPro" id="IPR051312">
    <property type="entry name" value="Diverse_Substr_Oxidored"/>
</dbReference>
<dbReference type="Pfam" id="PF03450">
    <property type="entry name" value="CO_deh_flav_C"/>
    <property type="match status" value="1"/>
</dbReference>
<dbReference type="InterPro" id="IPR016169">
    <property type="entry name" value="FAD-bd_PCMH_sub2"/>
</dbReference>
<dbReference type="InterPro" id="IPR036683">
    <property type="entry name" value="CO_DH_flav_C_dom_sf"/>
</dbReference>
<dbReference type="SMART" id="SM01092">
    <property type="entry name" value="CO_deh_flav_C"/>
    <property type="match status" value="1"/>
</dbReference>
<dbReference type="Pfam" id="PF00941">
    <property type="entry name" value="FAD_binding_5"/>
    <property type="match status" value="1"/>
</dbReference>
<evidence type="ECO:0000256" key="3">
    <source>
        <dbReference type="ARBA" id="ARBA00023002"/>
    </source>
</evidence>
<keyword evidence="1" id="KW-0285">Flavoprotein</keyword>
<dbReference type="InterPro" id="IPR016166">
    <property type="entry name" value="FAD-bd_PCMH"/>
</dbReference>
<evidence type="ECO:0000313" key="6">
    <source>
        <dbReference type="Proteomes" id="UP000294664"/>
    </source>
</evidence>
<dbReference type="OrthoDB" id="9793944at2"/>
<dbReference type="InterPro" id="IPR016167">
    <property type="entry name" value="FAD-bd_PCMH_sub1"/>
</dbReference>
<dbReference type="GO" id="GO:0071949">
    <property type="term" value="F:FAD binding"/>
    <property type="evidence" value="ECO:0007669"/>
    <property type="project" value="InterPro"/>
</dbReference>
<reference evidence="5 6" key="1">
    <citation type="submission" date="2019-03" db="EMBL/GenBank/DDBJ databases">
        <title>Genomic Encyclopedia of Type Strains, Phase IV (KMG-IV): sequencing the most valuable type-strain genomes for metagenomic binning, comparative biology and taxonomic classification.</title>
        <authorList>
            <person name="Goeker M."/>
        </authorList>
    </citation>
    <scope>NUCLEOTIDE SEQUENCE [LARGE SCALE GENOMIC DNA]</scope>
    <source>
        <strain evidence="5 6">DSM 9035</strain>
    </source>
</reference>
<protein>
    <submittedName>
        <fullName evidence="5">Carbon-monoxide dehydrogenase medium subunit</fullName>
    </submittedName>
</protein>
<evidence type="ECO:0000313" key="5">
    <source>
        <dbReference type="EMBL" id="TCT05667.1"/>
    </source>
</evidence>
<dbReference type="InterPro" id="IPR036318">
    <property type="entry name" value="FAD-bd_PCMH-like_sf"/>
</dbReference>
<dbReference type="AlphaFoldDB" id="A0A4R3M324"/>
<dbReference type="PANTHER" id="PTHR42659">
    <property type="entry name" value="XANTHINE DEHYDROGENASE SUBUNIT C-RELATED"/>
    <property type="match status" value="1"/>
</dbReference>
<dbReference type="GO" id="GO:0016491">
    <property type="term" value="F:oxidoreductase activity"/>
    <property type="evidence" value="ECO:0007669"/>
    <property type="project" value="UniProtKB-KW"/>
</dbReference>
<keyword evidence="6" id="KW-1185">Reference proteome</keyword>
<proteinExistence type="predicted"/>
<feature type="domain" description="FAD-binding PCMH-type" evidence="4">
    <location>
        <begin position="1"/>
        <end position="177"/>
    </location>
</feature>
<comment type="caution">
    <text evidence="5">The sequence shown here is derived from an EMBL/GenBank/DDBJ whole genome shotgun (WGS) entry which is preliminary data.</text>
</comment>
<organism evidence="5 6">
    <name type="scientific">Aquabacter spiritensis</name>
    <dbReference type="NCBI Taxonomy" id="933073"/>
    <lineage>
        <taxon>Bacteria</taxon>
        <taxon>Pseudomonadati</taxon>
        <taxon>Pseudomonadota</taxon>
        <taxon>Alphaproteobacteria</taxon>
        <taxon>Hyphomicrobiales</taxon>
        <taxon>Xanthobacteraceae</taxon>
        <taxon>Aquabacter</taxon>
    </lineage>
</organism>
<dbReference type="SUPFAM" id="SSF55447">
    <property type="entry name" value="CO dehydrogenase flavoprotein C-terminal domain-like"/>
    <property type="match status" value="1"/>
</dbReference>
<accession>A0A4R3M324</accession>
<dbReference type="SUPFAM" id="SSF56176">
    <property type="entry name" value="FAD-binding/transporter-associated domain-like"/>
    <property type="match status" value="1"/>
</dbReference>
<dbReference type="PANTHER" id="PTHR42659:SF2">
    <property type="entry name" value="XANTHINE DEHYDROGENASE SUBUNIT C-RELATED"/>
    <property type="match status" value="1"/>
</dbReference>
<evidence type="ECO:0000259" key="4">
    <source>
        <dbReference type="PROSITE" id="PS51387"/>
    </source>
</evidence>
<dbReference type="Gene3D" id="3.30.465.10">
    <property type="match status" value="1"/>
</dbReference>
<evidence type="ECO:0000256" key="1">
    <source>
        <dbReference type="ARBA" id="ARBA00022630"/>
    </source>
</evidence>
<name>A0A4R3M324_9HYPH</name>
<dbReference type="Gene3D" id="3.30.390.50">
    <property type="entry name" value="CO dehydrogenase flavoprotein, C-terminal domain"/>
    <property type="match status" value="1"/>
</dbReference>